<keyword evidence="3" id="KW-0325">Glycoprotein</keyword>
<dbReference type="Pfam" id="PF01531">
    <property type="entry name" value="Glyco_transf_11"/>
    <property type="match status" value="1"/>
</dbReference>
<comment type="pathway">
    <text evidence="3">Protein modification; protein glycosylation.</text>
</comment>
<comment type="similarity">
    <text evidence="3">Belongs to the glycosyltransferase 11 family.</text>
</comment>
<dbReference type="EMBL" id="OC317689">
    <property type="protein sequence ID" value="CAD7398458.1"/>
    <property type="molecule type" value="Genomic_DNA"/>
</dbReference>
<proteinExistence type="inferred from homology"/>
<organism evidence="4">
    <name type="scientific">Timema cristinae</name>
    <name type="common">Walking stick</name>
    <dbReference type="NCBI Taxonomy" id="61476"/>
    <lineage>
        <taxon>Eukaryota</taxon>
        <taxon>Metazoa</taxon>
        <taxon>Ecdysozoa</taxon>
        <taxon>Arthropoda</taxon>
        <taxon>Hexapoda</taxon>
        <taxon>Insecta</taxon>
        <taxon>Pterygota</taxon>
        <taxon>Neoptera</taxon>
        <taxon>Polyneoptera</taxon>
        <taxon>Phasmatodea</taxon>
        <taxon>Timematodea</taxon>
        <taxon>Timematoidea</taxon>
        <taxon>Timematidae</taxon>
        <taxon>Timema</taxon>
    </lineage>
</organism>
<sequence>MVCSISLFTLVNIKRQNEINTIFLHEDKPTYRKGVVTVIDGGRLCNKIFEYVSVWALSRSYGLVPYVPDSIHSVLKDVFTHLRIPPWSELHNSLDSCLNLNSTTLNTTIYDVSNLEKTLRNMNESEEPFILRQYMVLVDSIVPLVGELKKEYKYQPVYIHKAQDRLQHARAIMNDEHGNRETLFVAVHVRRADYVLYLKRRGVTVSVDVNYYRHAVDWMLRKLASESKTSHIAFILASDDKFWWQQYVLLRGKRNSRGGLGDALFLQPLHHILRHIRPLVSTYGQWLDGGLRYAIVQIHDNGLSSIVDRRIVDYGKLAQPLYRDFVVLERRGEYTKHAYDDVNDAFKQSLQSECRVALLTHWISLDPLANLGVQVPASLAGFYCEQISIEQQDPVFH</sequence>
<dbReference type="AlphaFoldDB" id="A0A7R9CKX6"/>
<evidence type="ECO:0000256" key="2">
    <source>
        <dbReference type="ARBA" id="ARBA00022679"/>
    </source>
</evidence>
<accession>A0A7R9CKX6</accession>
<keyword evidence="3" id="KW-0333">Golgi apparatus</keyword>
<keyword evidence="1 3" id="KW-0328">Glycosyltransferase</keyword>
<evidence type="ECO:0000313" key="4">
    <source>
        <dbReference type="EMBL" id="CAD7398458.1"/>
    </source>
</evidence>
<dbReference type="GO" id="GO:0005975">
    <property type="term" value="P:carbohydrate metabolic process"/>
    <property type="evidence" value="ECO:0007669"/>
    <property type="project" value="InterPro"/>
</dbReference>
<evidence type="ECO:0000256" key="3">
    <source>
        <dbReference type="RuleBase" id="RU363129"/>
    </source>
</evidence>
<reference evidence="4" key="1">
    <citation type="submission" date="2020-11" db="EMBL/GenBank/DDBJ databases">
        <authorList>
            <person name="Tran Van P."/>
        </authorList>
    </citation>
    <scope>NUCLEOTIDE SEQUENCE</scope>
</reference>
<dbReference type="InterPro" id="IPR002516">
    <property type="entry name" value="Glyco_trans_11"/>
</dbReference>
<evidence type="ECO:0000256" key="1">
    <source>
        <dbReference type="ARBA" id="ARBA00022676"/>
    </source>
</evidence>
<keyword evidence="3" id="KW-0735">Signal-anchor</keyword>
<name>A0A7R9CKX6_TIMCR</name>
<dbReference type="UniPathway" id="UPA00378"/>
<gene>
    <name evidence="4" type="ORF">TCEB3V08_LOCUS4513</name>
</gene>
<dbReference type="PANTHER" id="PTHR11927">
    <property type="entry name" value="GALACTOSIDE 2-L-FUCOSYLTRANSFERASE"/>
    <property type="match status" value="1"/>
</dbReference>
<protein>
    <recommendedName>
        <fullName evidence="3">L-Fucosyltransferase</fullName>
        <ecNumber evidence="3">2.4.1.-</ecNumber>
    </recommendedName>
</protein>
<keyword evidence="2 3" id="KW-0808">Transferase</keyword>
<dbReference type="GO" id="GO:0032580">
    <property type="term" value="C:Golgi cisterna membrane"/>
    <property type="evidence" value="ECO:0007669"/>
    <property type="project" value="UniProtKB-SubCell"/>
</dbReference>
<keyword evidence="3" id="KW-0812">Transmembrane</keyword>
<dbReference type="PANTHER" id="PTHR11927:SF9">
    <property type="entry name" value="L-FUCOSYLTRANSFERASE"/>
    <property type="match status" value="1"/>
</dbReference>
<dbReference type="EC" id="2.4.1.-" evidence="3"/>
<comment type="subcellular location">
    <subcellularLocation>
        <location evidence="3">Golgi apparatus</location>
        <location evidence="3">Golgi stack membrane</location>
        <topology evidence="3">Single-pass type II membrane protein</topology>
    </subcellularLocation>
</comment>
<dbReference type="GO" id="GO:0008107">
    <property type="term" value="F:galactoside 2-alpha-L-fucosyltransferase activity"/>
    <property type="evidence" value="ECO:0007669"/>
    <property type="project" value="InterPro"/>
</dbReference>